<evidence type="ECO:0000256" key="3">
    <source>
        <dbReference type="ARBA" id="ARBA00023014"/>
    </source>
</evidence>
<dbReference type="InterPro" id="IPR010327">
    <property type="entry name" value="FldB/FldC_alpha/beta"/>
</dbReference>
<keyword evidence="5" id="KW-1185">Reference proteome</keyword>
<comment type="cofactor">
    <cofactor evidence="1">
        <name>[4Fe-4S] cluster</name>
        <dbReference type="ChEBI" id="CHEBI:49883"/>
    </cofactor>
</comment>
<protein>
    <submittedName>
        <fullName evidence="4">2-hydroxyacyl-CoA dehydratase family protein</fullName>
    </submittedName>
</protein>
<keyword evidence="3" id="KW-0411">Iron-sulfur</keyword>
<evidence type="ECO:0000256" key="1">
    <source>
        <dbReference type="ARBA" id="ARBA00001966"/>
    </source>
</evidence>
<accession>A0ABS6EU05</accession>
<keyword evidence="3" id="KW-0408">Iron</keyword>
<keyword evidence="3" id="KW-0479">Metal-binding</keyword>
<sequence>MNIVDVFGGYVDKFSQTSPSRARWLLRTGWEAQKIRQKLTTDKMLMPADRYLAELMMNTMIRPLKTPEQSAIVSIFTPCELLQEAGLYPYNVEGFSCYLAGTHIERSCIQQAENSGLSETLCSYHKTFLGAAEKGLLPKPKCIVYTNLVCDANLVTFRALAELFDVPAFAIDVPMQQNADNVRYVADQLRELAKFLEQQTGKKIDISRVKRRVARTQRTMRNYDAFQTKRADRYIPADLVSPLYAGMTGNILLGTQEELHYTQMLLRDVERAKPAMGKRIYWMHTIPYWSDAVAKQLRLREDAQIVGCELAHNYPPELEFDPAQPFEAMAKRMVYHALNGGIKRRIETGIYHAKQVKADGAVWFAHWGCKHTLGGAQIAKRMFEEAGIPLLILDGDGCDRSHGGEGQTATRLGAFLEMLGGAEHE</sequence>
<dbReference type="EMBL" id="JAHLQI010000006">
    <property type="protein sequence ID" value="MBU5491177.1"/>
    <property type="molecule type" value="Genomic_DNA"/>
</dbReference>
<evidence type="ECO:0000313" key="4">
    <source>
        <dbReference type="EMBL" id="MBU5491177.1"/>
    </source>
</evidence>
<comment type="similarity">
    <text evidence="2">Belongs to the FldB/FldC dehydratase alpha/beta subunit family.</text>
</comment>
<organism evidence="4 5">
    <name type="scientific">Butyricicoccus intestinisimiae</name>
    <dbReference type="NCBI Taxonomy" id="2841509"/>
    <lineage>
        <taxon>Bacteria</taxon>
        <taxon>Bacillati</taxon>
        <taxon>Bacillota</taxon>
        <taxon>Clostridia</taxon>
        <taxon>Eubacteriales</taxon>
        <taxon>Butyricicoccaceae</taxon>
        <taxon>Butyricicoccus</taxon>
    </lineage>
</organism>
<gene>
    <name evidence="4" type="ORF">KQI75_11220</name>
</gene>
<proteinExistence type="inferred from homology"/>
<evidence type="ECO:0000313" key="5">
    <source>
        <dbReference type="Proteomes" id="UP000783588"/>
    </source>
</evidence>
<dbReference type="RefSeq" id="WP_216470888.1">
    <property type="nucleotide sequence ID" value="NZ_JAHLQI010000006.1"/>
</dbReference>
<dbReference type="Pfam" id="PF06050">
    <property type="entry name" value="HGD-D"/>
    <property type="match status" value="1"/>
</dbReference>
<comment type="caution">
    <text evidence="4">The sequence shown here is derived from an EMBL/GenBank/DDBJ whole genome shotgun (WGS) entry which is preliminary data.</text>
</comment>
<reference evidence="4 5" key="1">
    <citation type="submission" date="2021-06" db="EMBL/GenBank/DDBJ databases">
        <authorList>
            <person name="Sun Q."/>
            <person name="Li D."/>
        </authorList>
    </citation>
    <scope>NUCLEOTIDE SEQUENCE [LARGE SCALE GENOMIC DNA]</scope>
    <source>
        <strain evidence="4 5">MSJd-7</strain>
    </source>
</reference>
<dbReference type="PANTHER" id="PTHR30548">
    <property type="entry name" value="2-HYDROXYGLUTARYL-COA DEHYDRATASE, D-COMPONENT-RELATED"/>
    <property type="match status" value="1"/>
</dbReference>
<dbReference type="PANTHER" id="PTHR30548:SF2">
    <property type="entry name" value="2-HYDROXYACYL-COA DEHYDRATASE,D-COMPONENT"/>
    <property type="match status" value="1"/>
</dbReference>
<dbReference type="Proteomes" id="UP000783588">
    <property type="component" value="Unassembled WGS sequence"/>
</dbReference>
<evidence type="ECO:0000256" key="2">
    <source>
        <dbReference type="ARBA" id="ARBA00005806"/>
    </source>
</evidence>
<name>A0ABS6EU05_9FIRM</name>